<evidence type="ECO:0000313" key="5">
    <source>
        <dbReference type="EMBL" id="WZU63868.1"/>
    </source>
</evidence>
<dbReference type="GO" id="GO:0016832">
    <property type="term" value="F:aldehyde-lyase activity"/>
    <property type="evidence" value="ECO:0007669"/>
    <property type="project" value="TreeGrafter"/>
</dbReference>
<organism evidence="5 6">
    <name type="scientific">Yoonia algicola</name>
    <dbReference type="NCBI Taxonomy" id="3137368"/>
    <lineage>
        <taxon>Bacteria</taxon>
        <taxon>Pseudomonadati</taxon>
        <taxon>Pseudomonadota</taxon>
        <taxon>Alphaproteobacteria</taxon>
        <taxon>Rhodobacterales</taxon>
        <taxon>Paracoccaceae</taxon>
        <taxon>Yoonia</taxon>
    </lineage>
</organism>
<keyword evidence="2" id="KW-0479">Metal-binding</keyword>
<sequence length="257" mass="27136">MTSHPMTFKKKLADPSRKLTAHICTIPSATVPQAMAAAGSDAVIIDLEHGAVDYASAHAMIAATAGTSCAPLVRVTQNDPAQVKRVLDLGAEGIVFPMIRTAADAEKAVASLRYPPHGNRGFGPFLAHSRWGTSLLDYREAVDGDLVCCLLVETRDAIENIEEICAVPGIDIIVPAQFDLSTDLGISGQFDHPDFQAAIAKVENAANAASIPLGNVGLSKPQADALFAKGYRLIAGFDILWVKAMAAETQSWTQGAD</sequence>
<dbReference type="EMBL" id="CP151762">
    <property type="protein sequence ID" value="WZU63868.1"/>
    <property type="molecule type" value="Genomic_DNA"/>
</dbReference>
<gene>
    <name evidence="5" type="ORF">AABB28_00640</name>
</gene>
<dbReference type="GO" id="GO:0005737">
    <property type="term" value="C:cytoplasm"/>
    <property type="evidence" value="ECO:0007669"/>
    <property type="project" value="TreeGrafter"/>
</dbReference>
<proteinExistence type="inferred from homology"/>
<dbReference type="Gene3D" id="3.20.20.60">
    <property type="entry name" value="Phosphoenolpyruvate-binding domains"/>
    <property type="match status" value="1"/>
</dbReference>
<reference evidence="5 6" key="1">
    <citation type="submission" date="2024-04" db="EMBL/GenBank/DDBJ databases">
        <title>Phylogenomic analyses of a clade within the roseobacter group suggest taxonomic reassignments of species of the genera Aestuariivita, Citreicella, Loktanella, Nautella, Pelagibaca, Ruegeria, Thalassobius, Thiobacimonas and Tropicibacter, and the proposal o.</title>
        <authorList>
            <person name="Jeon C.O."/>
        </authorList>
    </citation>
    <scope>NUCLEOTIDE SEQUENCE [LARGE SCALE GENOMIC DNA]</scope>
    <source>
        <strain evidence="5 6">G8-12</strain>
    </source>
</reference>
<dbReference type="InterPro" id="IPR050251">
    <property type="entry name" value="HpcH-HpaI_aldolase"/>
</dbReference>
<evidence type="ECO:0000259" key="4">
    <source>
        <dbReference type="Pfam" id="PF03328"/>
    </source>
</evidence>
<dbReference type="AlphaFoldDB" id="A0AAN0M3A5"/>
<keyword evidence="3 5" id="KW-0456">Lyase</keyword>
<accession>A0AAN0M3A5</accession>
<evidence type="ECO:0000256" key="3">
    <source>
        <dbReference type="ARBA" id="ARBA00023239"/>
    </source>
</evidence>
<name>A0AAN0M3A5_9RHOB</name>
<dbReference type="SUPFAM" id="SSF51621">
    <property type="entry name" value="Phosphoenolpyruvate/pyruvate domain"/>
    <property type="match status" value="1"/>
</dbReference>
<comment type="similarity">
    <text evidence="1">Belongs to the HpcH/HpaI aldolase family.</text>
</comment>
<dbReference type="InterPro" id="IPR015813">
    <property type="entry name" value="Pyrv/PenolPyrv_kinase-like_dom"/>
</dbReference>
<dbReference type="Pfam" id="PF03328">
    <property type="entry name" value="HpcH_HpaI"/>
    <property type="match status" value="1"/>
</dbReference>
<evidence type="ECO:0000256" key="1">
    <source>
        <dbReference type="ARBA" id="ARBA00005568"/>
    </source>
</evidence>
<dbReference type="RefSeq" id="WP_342070243.1">
    <property type="nucleotide sequence ID" value="NZ_CP151762.1"/>
</dbReference>
<feature type="domain" description="HpcH/HpaI aldolase/citrate lyase" evidence="4">
    <location>
        <begin position="33"/>
        <end position="236"/>
    </location>
</feature>
<dbReference type="PANTHER" id="PTHR30502:SF0">
    <property type="entry name" value="PHOSPHOENOLPYRUVATE CARBOXYLASE FAMILY PROTEIN"/>
    <property type="match status" value="1"/>
</dbReference>
<dbReference type="InterPro" id="IPR040442">
    <property type="entry name" value="Pyrv_kinase-like_dom_sf"/>
</dbReference>
<dbReference type="Proteomes" id="UP001451782">
    <property type="component" value="Chromosome"/>
</dbReference>
<evidence type="ECO:0000256" key="2">
    <source>
        <dbReference type="ARBA" id="ARBA00022723"/>
    </source>
</evidence>
<dbReference type="PANTHER" id="PTHR30502">
    <property type="entry name" value="2-KETO-3-DEOXY-L-RHAMNONATE ALDOLASE"/>
    <property type="match status" value="1"/>
</dbReference>
<evidence type="ECO:0000313" key="6">
    <source>
        <dbReference type="Proteomes" id="UP001451782"/>
    </source>
</evidence>
<keyword evidence="6" id="KW-1185">Reference proteome</keyword>
<dbReference type="KEGG" id="yag:AABB28_00640"/>
<dbReference type="InterPro" id="IPR005000">
    <property type="entry name" value="Aldolase/citrate-lyase_domain"/>
</dbReference>
<dbReference type="GO" id="GO:0046872">
    <property type="term" value="F:metal ion binding"/>
    <property type="evidence" value="ECO:0007669"/>
    <property type="project" value="UniProtKB-KW"/>
</dbReference>
<protein>
    <submittedName>
        <fullName evidence="5">Aldolase/citrate lyase family protein</fullName>
    </submittedName>
</protein>